<dbReference type="InterPro" id="IPR003439">
    <property type="entry name" value="ABC_transporter-like_ATP-bd"/>
</dbReference>
<evidence type="ECO:0000256" key="8">
    <source>
        <dbReference type="ARBA" id="ARBA00023136"/>
    </source>
</evidence>
<evidence type="ECO:0000256" key="9">
    <source>
        <dbReference type="PROSITE-ProRule" id="PRU01213"/>
    </source>
</evidence>
<feature type="domain" description="ABC transporter" evidence="10">
    <location>
        <begin position="15"/>
        <end position="256"/>
    </location>
</feature>
<organism evidence="12 13">
    <name type="scientific">Litorilituus sediminis</name>
    <dbReference type="NCBI Taxonomy" id="718192"/>
    <lineage>
        <taxon>Bacteria</taxon>
        <taxon>Pseudomonadati</taxon>
        <taxon>Pseudomonadota</taxon>
        <taxon>Gammaproteobacteria</taxon>
        <taxon>Alteromonadales</taxon>
        <taxon>Colwelliaceae</taxon>
        <taxon>Litorilituus</taxon>
    </lineage>
</organism>
<evidence type="ECO:0000259" key="10">
    <source>
        <dbReference type="PROSITE" id="PS50893"/>
    </source>
</evidence>
<keyword evidence="4" id="KW-0997">Cell inner membrane</keyword>
<dbReference type="InterPro" id="IPR027417">
    <property type="entry name" value="P-loop_NTPase"/>
</dbReference>
<dbReference type="KEGG" id="lsd:EMK97_07275"/>
<evidence type="ECO:0000256" key="7">
    <source>
        <dbReference type="ARBA" id="ARBA00022967"/>
    </source>
</evidence>
<keyword evidence="7" id="KW-1278">Translocase</keyword>
<keyword evidence="1" id="KW-0813">Transport</keyword>
<dbReference type="InterPro" id="IPR003593">
    <property type="entry name" value="AAA+_ATPase"/>
</dbReference>
<dbReference type="Pfam" id="PF00005">
    <property type="entry name" value="ABC_tran"/>
    <property type="match status" value="1"/>
</dbReference>
<keyword evidence="5" id="KW-0547">Nucleotide-binding</keyword>
<dbReference type="AlphaFoldDB" id="A0A4P6P5U8"/>
<evidence type="ECO:0000256" key="5">
    <source>
        <dbReference type="ARBA" id="ARBA00022741"/>
    </source>
</evidence>
<evidence type="ECO:0000256" key="4">
    <source>
        <dbReference type="ARBA" id="ARBA00022519"/>
    </source>
</evidence>
<evidence type="ECO:0000259" key="11">
    <source>
        <dbReference type="PROSITE" id="PS51866"/>
    </source>
</evidence>
<dbReference type="Gene3D" id="3.40.50.300">
    <property type="entry name" value="P-loop containing nucleotide triphosphate hydrolases"/>
    <property type="match status" value="1"/>
</dbReference>
<evidence type="ECO:0000256" key="2">
    <source>
        <dbReference type="ARBA" id="ARBA00022475"/>
    </source>
</evidence>
<dbReference type="GO" id="GO:0015098">
    <property type="term" value="F:molybdate ion transmembrane transporter activity"/>
    <property type="evidence" value="ECO:0007669"/>
    <property type="project" value="InterPro"/>
</dbReference>
<keyword evidence="3 9" id="KW-0500">Molybdenum</keyword>
<keyword evidence="6 12" id="KW-0067">ATP-binding</keyword>
<gene>
    <name evidence="12" type="primary">modC</name>
    <name evidence="12" type="ORF">EMK97_07275</name>
</gene>
<dbReference type="PROSITE" id="PS51866">
    <property type="entry name" value="MOP"/>
    <property type="match status" value="1"/>
</dbReference>
<keyword evidence="13" id="KW-1185">Reference proteome</keyword>
<dbReference type="SUPFAM" id="SSF50331">
    <property type="entry name" value="MOP-like"/>
    <property type="match status" value="1"/>
</dbReference>
<evidence type="ECO:0000313" key="13">
    <source>
        <dbReference type="Proteomes" id="UP000290244"/>
    </source>
</evidence>
<dbReference type="InterPro" id="IPR050334">
    <property type="entry name" value="Molybdenum_import_ModC"/>
</dbReference>
<evidence type="ECO:0000313" key="12">
    <source>
        <dbReference type="EMBL" id="QBG35529.1"/>
    </source>
</evidence>
<dbReference type="InterPro" id="IPR011868">
    <property type="entry name" value="ModC_ABC_ATP-bd"/>
</dbReference>
<evidence type="ECO:0000256" key="3">
    <source>
        <dbReference type="ARBA" id="ARBA00022505"/>
    </source>
</evidence>
<dbReference type="Gene3D" id="2.40.50.100">
    <property type="match status" value="1"/>
</dbReference>
<dbReference type="InterPro" id="IPR008995">
    <property type="entry name" value="Mo/tungstate-bd_C_term_dom"/>
</dbReference>
<dbReference type="SUPFAM" id="SSF52540">
    <property type="entry name" value="P-loop containing nucleoside triphosphate hydrolases"/>
    <property type="match status" value="1"/>
</dbReference>
<evidence type="ECO:0000256" key="1">
    <source>
        <dbReference type="ARBA" id="ARBA00022448"/>
    </source>
</evidence>
<dbReference type="GO" id="GO:0016020">
    <property type="term" value="C:membrane"/>
    <property type="evidence" value="ECO:0007669"/>
    <property type="project" value="InterPro"/>
</dbReference>
<dbReference type="PANTHER" id="PTHR43514:SF10">
    <property type="entry name" value="MOLYBDENUM IMPORT ATP-BINDING PROTEIN MODC 2"/>
    <property type="match status" value="1"/>
</dbReference>
<evidence type="ECO:0000256" key="6">
    <source>
        <dbReference type="ARBA" id="ARBA00022840"/>
    </source>
</evidence>
<dbReference type="GO" id="GO:0140359">
    <property type="term" value="F:ABC-type transporter activity"/>
    <property type="evidence" value="ECO:0007669"/>
    <property type="project" value="InterPro"/>
</dbReference>
<dbReference type="Pfam" id="PF03459">
    <property type="entry name" value="TOBE"/>
    <property type="match status" value="1"/>
</dbReference>
<feature type="domain" description="Mop" evidence="11">
    <location>
        <begin position="315"/>
        <end position="380"/>
    </location>
</feature>
<dbReference type="InterPro" id="IPR005116">
    <property type="entry name" value="Transp-assoc_OB_typ1"/>
</dbReference>
<dbReference type="GO" id="GO:0005524">
    <property type="term" value="F:ATP binding"/>
    <property type="evidence" value="ECO:0007669"/>
    <property type="project" value="UniProtKB-KW"/>
</dbReference>
<dbReference type="PANTHER" id="PTHR43514">
    <property type="entry name" value="ABC TRANSPORTER I FAMILY MEMBER 10"/>
    <property type="match status" value="1"/>
</dbReference>
<dbReference type="SMART" id="SM00382">
    <property type="entry name" value="AAA"/>
    <property type="match status" value="1"/>
</dbReference>
<accession>A0A4P6P5U8</accession>
<protein>
    <submittedName>
        <fullName evidence="12">Molybdenum ABC transporter ATP-binding protein</fullName>
    </submittedName>
</protein>
<proteinExistence type="predicted"/>
<dbReference type="InterPro" id="IPR017871">
    <property type="entry name" value="ABC_transporter-like_CS"/>
</dbReference>
<dbReference type="PROSITE" id="PS50893">
    <property type="entry name" value="ABC_TRANSPORTER_2"/>
    <property type="match status" value="1"/>
</dbReference>
<keyword evidence="8" id="KW-0472">Membrane</keyword>
<dbReference type="NCBIfam" id="TIGR02142">
    <property type="entry name" value="modC_ABC"/>
    <property type="match status" value="1"/>
</dbReference>
<dbReference type="EMBL" id="CP034759">
    <property type="protein sequence ID" value="QBG35529.1"/>
    <property type="molecule type" value="Genomic_DNA"/>
</dbReference>
<dbReference type="GO" id="GO:0016887">
    <property type="term" value="F:ATP hydrolysis activity"/>
    <property type="evidence" value="ECO:0007669"/>
    <property type="project" value="InterPro"/>
</dbReference>
<keyword evidence="2" id="KW-1003">Cell membrane</keyword>
<dbReference type="PROSITE" id="PS00211">
    <property type="entry name" value="ABC_TRANSPORTER_1"/>
    <property type="match status" value="1"/>
</dbReference>
<dbReference type="Proteomes" id="UP000290244">
    <property type="component" value="Chromosome"/>
</dbReference>
<dbReference type="RefSeq" id="WP_130600794.1">
    <property type="nucleotide sequence ID" value="NZ_CP034759.1"/>
</dbReference>
<sequence>MMSNNSEATLTKSACQTEHIQLAFNLSYHRQDNAKDSFSLSINATVPAKGITAIFGHSGSGKTTLLRCIAGLEPSAKGQLQIAGDTWQDDNYFMPTHKRSLGYVFQEASLFDHLTAKGNLDFAIKRADKPFDQALYQKVLMIMGIEGLLSRFPSQLSGGERQRVAIARALLIQPQILLMDEPLAALDLARKQEILPYLEKLRDNIDIPILYVSHAMDEVARLADHTLMLEKGQLIAQGEVSQVFSRLDLPGQFQQDTGVIIKAQVLEKDEQWHLMRVAFSGGDLWLKDSGETVSQTVRVRVLARDISLALSAQQDSSILNRLQASVIEIKEDNNEALALVRLQVGEEFLLARLTRRSLAHLQITVGKQVWAQVKSVAIVY</sequence>
<dbReference type="OrthoDB" id="9802264at2"/>
<reference evidence="12 13" key="1">
    <citation type="submission" date="2018-12" db="EMBL/GenBank/DDBJ databases">
        <title>Complete genome of Litorilituus sediminis.</title>
        <authorList>
            <person name="Liu A."/>
            <person name="Rong J."/>
        </authorList>
    </citation>
    <scope>NUCLEOTIDE SEQUENCE [LARGE SCALE GENOMIC DNA]</scope>
    <source>
        <strain evidence="12 13">JCM 17549</strain>
    </source>
</reference>
<dbReference type="InterPro" id="IPR004606">
    <property type="entry name" value="Mop_domain"/>
</dbReference>
<name>A0A4P6P5U8_9GAMM</name>